<dbReference type="AlphaFoldDB" id="A0A813R478"/>
<proteinExistence type="inferred from homology"/>
<dbReference type="Proteomes" id="UP000681722">
    <property type="component" value="Unassembled WGS sequence"/>
</dbReference>
<evidence type="ECO:0000256" key="16">
    <source>
        <dbReference type="ARBA" id="ARBA00023274"/>
    </source>
</evidence>
<dbReference type="InterPro" id="IPR000933">
    <property type="entry name" value="Glyco_hydro_29"/>
</dbReference>
<dbReference type="EMBL" id="CAJOBC010000237">
    <property type="protein sequence ID" value="CAF3558852.1"/>
    <property type="molecule type" value="Genomic_DNA"/>
</dbReference>
<dbReference type="PROSITE" id="PS00385">
    <property type="entry name" value="ALPHA_L_FUCOSIDASE"/>
    <property type="match status" value="1"/>
</dbReference>
<dbReference type="FunFam" id="2.30.30.100:FF:000007">
    <property type="entry name" value="U6 snRNA-associated Sm-like protein LSm3"/>
    <property type="match status" value="1"/>
</dbReference>
<accession>A0A813R478</accession>
<protein>
    <recommendedName>
        <fullName evidence="18">U6 snRNA-associated Sm-like protein LSm3</fullName>
        <ecNumber evidence="7">3.2.1.51</ecNumber>
    </recommendedName>
</protein>
<reference evidence="20" key="1">
    <citation type="submission" date="2021-02" db="EMBL/GenBank/DDBJ databases">
        <authorList>
            <person name="Nowell W R."/>
        </authorList>
    </citation>
    <scope>NUCLEOTIDE SEQUENCE</scope>
</reference>
<keyword evidence="14" id="KW-0508">mRNA splicing</keyword>
<keyword evidence="10" id="KW-0732">Signal</keyword>
<dbReference type="GO" id="GO:0005764">
    <property type="term" value="C:lysosome"/>
    <property type="evidence" value="ECO:0007669"/>
    <property type="project" value="TreeGrafter"/>
</dbReference>
<evidence type="ECO:0000313" key="21">
    <source>
        <dbReference type="EMBL" id="CAF0886673.1"/>
    </source>
</evidence>
<comment type="catalytic activity">
    <reaction evidence="1">
        <text>a neolactoside IV(2)-alpha-Fuc-nLc4Cer(d18:1(4E)) + H2O = a neolactoside nLc4Cer(d18:1(4E)) + L-fucose</text>
        <dbReference type="Rhea" id="RHEA:48224"/>
        <dbReference type="ChEBI" id="CHEBI:2181"/>
        <dbReference type="ChEBI" id="CHEBI:15377"/>
        <dbReference type="ChEBI" id="CHEBI:17006"/>
        <dbReference type="ChEBI" id="CHEBI:28691"/>
    </reaction>
    <physiologicalReaction direction="left-to-right" evidence="1">
        <dbReference type="Rhea" id="RHEA:48225"/>
    </physiologicalReaction>
</comment>
<evidence type="ECO:0000313" key="24">
    <source>
        <dbReference type="Proteomes" id="UP000663829"/>
    </source>
</evidence>
<keyword evidence="12" id="KW-0694">RNA-binding</keyword>
<dbReference type="InterPro" id="IPR034105">
    <property type="entry name" value="Lsm3"/>
</dbReference>
<dbReference type="GO" id="GO:0003723">
    <property type="term" value="F:RNA binding"/>
    <property type="evidence" value="ECO:0007669"/>
    <property type="project" value="UniProtKB-KW"/>
</dbReference>
<sequence>MAEDGDQPVIQGSTIEEPLDLVRLSLDEKVCVKMRNERELRGRLHAFDQHLNMILGEVEETVTTIEIDEETFEEIYRPSKRQIPMLFVRDKHPLPQWYDDAKIGIFIHWGVFSVPSFVSEWFEWYWKGTQPVQAVVDFINKNYPPDWTYADFANQFHAEFFEPDEWADLFANSGSKYVVLTSKHHEGFTLWPSKYSWNWNAMDVGPHRDLLGDLARSIRNRTDLKFGLYHSFFEWFNPLYNEDAKNQFQTSKFVQQKTLPELYELVLNYKPEIIWSDGDAGPDWYWNSTNFIAWLYNESPVKDTVVVNDRFGTDIACHHGDFYTCEDRYNPGKLVNHKWENCLTLDKHSWGFRREAKISDYLTIDELLSEIISSVSCGGNVLINVGPTSYGKIVPIMQERLLQLGRWLNINGEAIYNTRPWTYQNDTQNANVWYTMNPKTTFVYALALKWPVDSQLVLGAPTPSSSTKVYLLGYDDTPLNWVSSEKEQGIIIDVSTFMYGNSTNQEAHAWAFRLEKLAV</sequence>
<dbReference type="SMART" id="SM00651">
    <property type="entry name" value="Sm"/>
    <property type="match status" value="1"/>
</dbReference>
<evidence type="ECO:0000313" key="22">
    <source>
        <dbReference type="EMBL" id="CAF3558852.1"/>
    </source>
</evidence>
<evidence type="ECO:0000313" key="20">
    <source>
        <dbReference type="EMBL" id="CAF0776283.1"/>
    </source>
</evidence>
<comment type="caution">
    <text evidence="20">The sequence shown here is derived from an EMBL/GenBank/DDBJ whole genome shotgun (WGS) entry which is preliminary data.</text>
</comment>
<dbReference type="InterPro" id="IPR016286">
    <property type="entry name" value="FUC_metazoa-typ"/>
</dbReference>
<keyword evidence="24" id="KW-1185">Reference proteome</keyword>
<evidence type="ECO:0000256" key="5">
    <source>
        <dbReference type="ARBA" id="ARBA00006850"/>
    </source>
</evidence>
<comment type="subcellular location">
    <subcellularLocation>
        <location evidence="4">Nucleus</location>
    </subcellularLocation>
</comment>
<gene>
    <name evidence="20" type="ORF">GPM918_LOCUS2209</name>
    <name evidence="21" type="ORF">OVA965_LOCUS8907</name>
    <name evidence="22" type="ORF">SRO942_LOCUS2209</name>
    <name evidence="23" type="ORF">TMI583_LOCUS8902</name>
</gene>
<dbReference type="InterPro" id="IPR031919">
    <property type="entry name" value="Fucosidase_C"/>
</dbReference>
<dbReference type="GO" id="GO:0016139">
    <property type="term" value="P:glycoside catabolic process"/>
    <property type="evidence" value="ECO:0007669"/>
    <property type="project" value="TreeGrafter"/>
</dbReference>
<evidence type="ECO:0000256" key="1">
    <source>
        <dbReference type="ARBA" id="ARBA00000321"/>
    </source>
</evidence>
<dbReference type="InterPro" id="IPR017853">
    <property type="entry name" value="GH"/>
</dbReference>
<dbReference type="GO" id="GO:0120115">
    <property type="term" value="C:Lsm2-8 complex"/>
    <property type="evidence" value="ECO:0007669"/>
    <property type="project" value="UniProtKB-ARBA"/>
</dbReference>
<evidence type="ECO:0000256" key="14">
    <source>
        <dbReference type="ARBA" id="ARBA00023187"/>
    </source>
</evidence>
<organism evidence="20 24">
    <name type="scientific">Didymodactylos carnosus</name>
    <dbReference type="NCBI Taxonomy" id="1234261"/>
    <lineage>
        <taxon>Eukaryota</taxon>
        <taxon>Metazoa</taxon>
        <taxon>Spiralia</taxon>
        <taxon>Gnathifera</taxon>
        <taxon>Rotifera</taxon>
        <taxon>Eurotatoria</taxon>
        <taxon>Bdelloidea</taxon>
        <taxon>Philodinida</taxon>
        <taxon>Philodinidae</taxon>
        <taxon>Didymodactylos</taxon>
    </lineage>
</organism>
<keyword evidence="17" id="KW-0326">Glycosidase</keyword>
<dbReference type="Proteomes" id="UP000677228">
    <property type="component" value="Unassembled WGS sequence"/>
</dbReference>
<dbReference type="FunFam" id="3.20.20.80:FF:000027">
    <property type="entry name" value="Alpha-L-fucosidase"/>
    <property type="match status" value="1"/>
</dbReference>
<dbReference type="PANTHER" id="PTHR10030:SF37">
    <property type="entry name" value="ALPHA-L-FUCOSIDASE-RELATED"/>
    <property type="match status" value="1"/>
</dbReference>
<dbReference type="Gene3D" id="2.60.40.1180">
    <property type="entry name" value="Golgi alpha-mannosidase II"/>
    <property type="match status" value="1"/>
</dbReference>
<dbReference type="EC" id="3.2.1.51" evidence="7"/>
<dbReference type="InterPro" id="IPR047575">
    <property type="entry name" value="Sm"/>
</dbReference>
<evidence type="ECO:0000256" key="3">
    <source>
        <dbReference type="ARBA" id="ARBA00004071"/>
    </source>
</evidence>
<dbReference type="InterPro" id="IPR057739">
    <property type="entry name" value="Glyco_hydro_29_N"/>
</dbReference>
<keyword evidence="9" id="KW-0747">Spliceosome</keyword>
<dbReference type="EMBL" id="CAJOBA010003070">
    <property type="protein sequence ID" value="CAF3669560.1"/>
    <property type="molecule type" value="Genomic_DNA"/>
</dbReference>
<evidence type="ECO:0000256" key="7">
    <source>
        <dbReference type="ARBA" id="ARBA00012662"/>
    </source>
</evidence>
<keyword evidence="11" id="KW-0378">Hydrolase</keyword>
<dbReference type="PRINTS" id="PR00741">
    <property type="entry name" value="GLHYDRLASE29"/>
</dbReference>
<dbReference type="Proteomes" id="UP000682733">
    <property type="component" value="Unassembled WGS sequence"/>
</dbReference>
<evidence type="ECO:0000256" key="12">
    <source>
        <dbReference type="ARBA" id="ARBA00022884"/>
    </source>
</evidence>
<evidence type="ECO:0000256" key="11">
    <source>
        <dbReference type="ARBA" id="ARBA00022801"/>
    </source>
</evidence>
<dbReference type="GO" id="GO:0004560">
    <property type="term" value="F:alpha-L-fucosidase activity"/>
    <property type="evidence" value="ECO:0007669"/>
    <property type="project" value="UniProtKB-EC"/>
</dbReference>
<dbReference type="Gene3D" id="3.20.20.80">
    <property type="entry name" value="Glycosidases"/>
    <property type="match status" value="1"/>
</dbReference>
<dbReference type="PANTHER" id="PTHR10030">
    <property type="entry name" value="ALPHA-L-FUCOSIDASE"/>
    <property type="match status" value="1"/>
</dbReference>
<dbReference type="SMART" id="SM00812">
    <property type="entry name" value="Alpha_L_fucos"/>
    <property type="match status" value="1"/>
</dbReference>
<evidence type="ECO:0000256" key="6">
    <source>
        <dbReference type="ARBA" id="ARBA00007951"/>
    </source>
</evidence>
<dbReference type="OrthoDB" id="6039950at2759"/>
<dbReference type="Proteomes" id="UP000663829">
    <property type="component" value="Unassembled WGS sequence"/>
</dbReference>
<evidence type="ECO:0000256" key="15">
    <source>
        <dbReference type="ARBA" id="ARBA00023242"/>
    </source>
</evidence>
<evidence type="ECO:0000256" key="8">
    <source>
        <dbReference type="ARBA" id="ARBA00022664"/>
    </source>
</evidence>
<evidence type="ECO:0000259" key="19">
    <source>
        <dbReference type="PROSITE" id="PS52002"/>
    </source>
</evidence>
<dbReference type="InterPro" id="IPR018526">
    <property type="entry name" value="Glyco_hydro_29_CS"/>
</dbReference>
<keyword evidence="16" id="KW-0687">Ribonucleoprotein</keyword>
<evidence type="ECO:0000313" key="23">
    <source>
        <dbReference type="EMBL" id="CAF3669560.1"/>
    </source>
</evidence>
<dbReference type="GO" id="GO:0005681">
    <property type="term" value="C:spliceosomal complex"/>
    <property type="evidence" value="ECO:0007669"/>
    <property type="project" value="UniProtKB-KW"/>
</dbReference>
<keyword evidence="8" id="KW-0507">mRNA processing</keyword>
<keyword evidence="15" id="KW-0539">Nucleus</keyword>
<dbReference type="EMBL" id="CAJNOK010003070">
    <property type="protein sequence ID" value="CAF0886673.1"/>
    <property type="molecule type" value="Genomic_DNA"/>
</dbReference>
<feature type="domain" description="Sm" evidence="19">
    <location>
        <begin position="17"/>
        <end position="102"/>
    </location>
</feature>
<dbReference type="Pfam" id="PF01423">
    <property type="entry name" value="LSM"/>
    <property type="match status" value="1"/>
</dbReference>
<dbReference type="CDD" id="cd01730">
    <property type="entry name" value="LSm3"/>
    <property type="match status" value="1"/>
</dbReference>
<evidence type="ECO:0000256" key="9">
    <source>
        <dbReference type="ARBA" id="ARBA00022728"/>
    </source>
</evidence>
<dbReference type="PROSITE" id="PS52002">
    <property type="entry name" value="SM"/>
    <property type="match status" value="1"/>
</dbReference>
<evidence type="ECO:0000256" key="17">
    <source>
        <dbReference type="ARBA" id="ARBA00023295"/>
    </source>
</evidence>
<comment type="catalytic activity">
    <reaction evidence="2">
        <text>a neolactoside IV(2)-alpha-Fuc-nLc4Cer(d18:0) + H2O = a neolactoside nLc4Cer(d18:0) + L-fucose</text>
        <dbReference type="Rhea" id="RHEA:49308"/>
        <dbReference type="ChEBI" id="CHEBI:2181"/>
        <dbReference type="ChEBI" id="CHEBI:15377"/>
        <dbReference type="ChEBI" id="CHEBI:91119"/>
        <dbReference type="ChEBI" id="CHEBI:91121"/>
    </reaction>
    <physiologicalReaction direction="left-to-right" evidence="2">
        <dbReference type="Rhea" id="RHEA:49309"/>
    </physiologicalReaction>
</comment>
<dbReference type="SUPFAM" id="SSF50182">
    <property type="entry name" value="Sm-like ribonucleoproteins"/>
    <property type="match status" value="1"/>
</dbReference>
<evidence type="ECO:0000256" key="13">
    <source>
        <dbReference type="ARBA" id="ARBA00023180"/>
    </source>
</evidence>
<comment type="function">
    <text evidence="3">Alpha-L-fucosidase is responsible for hydrolyzing the alpha-1,6-linked fucose joined to the reducing-end N-acetylglucosamine of the carbohydrate moieties of glycoproteins.</text>
</comment>
<name>A0A813R478_9BILA</name>
<dbReference type="GO" id="GO:0006004">
    <property type="term" value="P:fucose metabolic process"/>
    <property type="evidence" value="ECO:0007669"/>
    <property type="project" value="InterPro"/>
</dbReference>
<dbReference type="Pfam" id="PF01120">
    <property type="entry name" value="Alpha_L_fucos"/>
    <property type="match status" value="1"/>
</dbReference>
<comment type="similarity">
    <text evidence="5">Belongs to the snRNP Sm proteins family.</text>
</comment>
<dbReference type="SUPFAM" id="SSF51445">
    <property type="entry name" value="(Trans)glycosidases"/>
    <property type="match status" value="1"/>
</dbReference>
<dbReference type="Gene3D" id="2.30.30.100">
    <property type="match status" value="1"/>
</dbReference>
<evidence type="ECO:0000256" key="10">
    <source>
        <dbReference type="ARBA" id="ARBA00022729"/>
    </source>
</evidence>
<dbReference type="InterPro" id="IPR001163">
    <property type="entry name" value="Sm_dom_euk/arc"/>
</dbReference>
<comment type="similarity">
    <text evidence="6">Belongs to the glycosyl hydrolase 29 family.</text>
</comment>
<evidence type="ECO:0000256" key="4">
    <source>
        <dbReference type="ARBA" id="ARBA00004123"/>
    </source>
</evidence>
<evidence type="ECO:0000256" key="2">
    <source>
        <dbReference type="ARBA" id="ARBA00000419"/>
    </source>
</evidence>
<dbReference type="Pfam" id="PF16757">
    <property type="entry name" value="Fucosidase_C"/>
    <property type="match status" value="1"/>
</dbReference>
<dbReference type="InterPro" id="IPR013780">
    <property type="entry name" value="Glyco_hydro_b"/>
</dbReference>
<keyword evidence="13" id="KW-0325">Glycoprotein</keyword>
<dbReference type="GO" id="GO:0000398">
    <property type="term" value="P:mRNA splicing, via spliceosome"/>
    <property type="evidence" value="ECO:0007669"/>
    <property type="project" value="InterPro"/>
</dbReference>
<evidence type="ECO:0000256" key="18">
    <source>
        <dbReference type="ARBA" id="ARBA00067758"/>
    </source>
</evidence>
<dbReference type="InterPro" id="IPR010920">
    <property type="entry name" value="LSM_dom_sf"/>
</dbReference>
<dbReference type="EMBL" id="CAJNOQ010000237">
    <property type="protein sequence ID" value="CAF0776283.1"/>
    <property type="molecule type" value="Genomic_DNA"/>
</dbReference>